<dbReference type="OrthoDB" id="9803333at2"/>
<dbReference type="InterPro" id="IPR002347">
    <property type="entry name" value="SDR_fam"/>
</dbReference>
<evidence type="ECO:0000313" key="9">
    <source>
        <dbReference type="Proteomes" id="UP000295729"/>
    </source>
</evidence>
<protein>
    <recommendedName>
        <fullName evidence="6">sulfoacetaldehyde reductase (NADPH)</fullName>
        <ecNumber evidence="6">1.1.1.313</ecNumber>
    </recommendedName>
</protein>
<keyword evidence="9" id="KW-1185">Reference proteome</keyword>
<dbReference type="PRINTS" id="PR00080">
    <property type="entry name" value="SDRFAMILY"/>
</dbReference>
<evidence type="ECO:0000256" key="6">
    <source>
        <dbReference type="ARBA" id="ARBA00066933"/>
    </source>
</evidence>
<comment type="subunit">
    <text evidence="5">Homodimer and heterotetramer.</text>
</comment>
<comment type="pathway">
    <text evidence="1">Organosulfur degradation.</text>
</comment>
<dbReference type="PANTHER" id="PTHR42901">
    <property type="entry name" value="ALCOHOL DEHYDROGENASE"/>
    <property type="match status" value="1"/>
</dbReference>
<organism evidence="8 9">
    <name type="scientific">Marinomonas communis</name>
    <dbReference type="NCBI Taxonomy" id="28254"/>
    <lineage>
        <taxon>Bacteria</taxon>
        <taxon>Pseudomonadati</taxon>
        <taxon>Pseudomonadota</taxon>
        <taxon>Gammaproteobacteria</taxon>
        <taxon>Oceanospirillales</taxon>
        <taxon>Oceanospirillaceae</taxon>
        <taxon>Marinomonas</taxon>
    </lineage>
</organism>
<dbReference type="InterPro" id="IPR036291">
    <property type="entry name" value="NAD(P)-bd_dom_sf"/>
</dbReference>
<dbReference type="PRINTS" id="PR00081">
    <property type="entry name" value="GDHRDH"/>
</dbReference>
<comment type="catalytic activity">
    <reaction evidence="4">
        <text>2-hydroxyethane-1-sulfonate + NADP(+) = sulfoacetaldehyde + NADPH + H(+)</text>
        <dbReference type="Rhea" id="RHEA:29591"/>
        <dbReference type="ChEBI" id="CHEBI:15378"/>
        <dbReference type="ChEBI" id="CHEBI:57783"/>
        <dbReference type="ChEBI" id="CHEBI:58246"/>
        <dbReference type="ChEBI" id="CHEBI:58349"/>
        <dbReference type="ChEBI" id="CHEBI:61904"/>
        <dbReference type="EC" id="1.1.1.313"/>
    </reaction>
</comment>
<dbReference type="EC" id="1.1.1.313" evidence="6"/>
<dbReference type="FunFam" id="3.40.50.720:FF:000047">
    <property type="entry name" value="NADP-dependent L-serine/L-allo-threonine dehydrogenase"/>
    <property type="match status" value="1"/>
</dbReference>
<gene>
    <name evidence="8" type="ORF">C8D85_2517</name>
</gene>
<dbReference type="RefSeq" id="WP_133563224.1">
    <property type="nucleotide sequence ID" value="NZ_SNZA01000004.1"/>
</dbReference>
<comment type="similarity">
    <text evidence="2 7">Belongs to the short-chain dehydrogenases/reductases (SDR) family.</text>
</comment>
<sequence>MGLIPNYQSALVTGASKGIGRDVSITLASMGLTVHAVARSESSLESLNSEIECQTYALDINDAQALAGVLEVSAPDVIVANAGVLPSVAPYQQMPWDEIEAMITTNLMATMRTVRLALPGMIERNRGHIVIIGSSAALCPAPGVAAYGATKAAIHQFCRALRCDLLGTNVRITEIVPGRVQTNLYHQFLGEEGAQEKLYKGIKSLQPADIAEAVKHIVSAPAHVDIAHYEVMPQMQVMGGSSTYTE</sequence>
<keyword evidence="3" id="KW-0560">Oxidoreductase</keyword>
<evidence type="ECO:0000256" key="2">
    <source>
        <dbReference type="ARBA" id="ARBA00006484"/>
    </source>
</evidence>
<dbReference type="AlphaFoldDB" id="A0A4R6X0W5"/>
<dbReference type="SUPFAM" id="SSF51735">
    <property type="entry name" value="NAD(P)-binding Rossmann-fold domains"/>
    <property type="match status" value="1"/>
</dbReference>
<dbReference type="Gene3D" id="3.40.50.720">
    <property type="entry name" value="NAD(P)-binding Rossmann-like Domain"/>
    <property type="match status" value="1"/>
</dbReference>
<evidence type="ECO:0000256" key="4">
    <source>
        <dbReference type="ARBA" id="ARBA00052263"/>
    </source>
</evidence>
<evidence type="ECO:0000256" key="1">
    <source>
        <dbReference type="ARBA" id="ARBA00005177"/>
    </source>
</evidence>
<evidence type="ECO:0000256" key="7">
    <source>
        <dbReference type="RuleBase" id="RU000363"/>
    </source>
</evidence>
<comment type="caution">
    <text evidence="8">The sequence shown here is derived from an EMBL/GenBank/DDBJ whole genome shotgun (WGS) entry which is preliminary data.</text>
</comment>
<dbReference type="EMBL" id="SNZA01000004">
    <property type="protein sequence ID" value="TDR12482.1"/>
    <property type="molecule type" value="Genomic_DNA"/>
</dbReference>
<evidence type="ECO:0000256" key="3">
    <source>
        <dbReference type="ARBA" id="ARBA00023002"/>
    </source>
</evidence>
<dbReference type="PROSITE" id="PS00061">
    <property type="entry name" value="ADH_SHORT"/>
    <property type="match status" value="1"/>
</dbReference>
<proteinExistence type="inferred from homology"/>
<accession>A0A4R6X0W5</accession>
<dbReference type="Proteomes" id="UP000295729">
    <property type="component" value="Unassembled WGS sequence"/>
</dbReference>
<name>A0A4R6X0W5_9GAMM</name>
<dbReference type="InterPro" id="IPR020904">
    <property type="entry name" value="Sc_DH/Rdtase_CS"/>
</dbReference>
<dbReference type="GO" id="GO:0016616">
    <property type="term" value="F:oxidoreductase activity, acting on the CH-OH group of donors, NAD or NADP as acceptor"/>
    <property type="evidence" value="ECO:0007669"/>
    <property type="project" value="UniProtKB-ARBA"/>
</dbReference>
<reference evidence="8 9" key="1">
    <citation type="submission" date="2019-03" db="EMBL/GenBank/DDBJ databases">
        <title>Genomic Encyclopedia of Type Strains, Phase IV (KMG-IV): sequencing the most valuable type-strain genomes for metagenomic binning, comparative biology and taxonomic classification.</title>
        <authorList>
            <person name="Goeker M."/>
        </authorList>
    </citation>
    <scope>NUCLEOTIDE SEQUENCE [LARGE SCALE GENOMIC DNA]</scope>
    <source>
        <strain evidence="8 9">DSM 5604</strain>
    </source>
</reference>
<evidence type="ECO:0000313" key="8">
    <source>
        <dbReference type="EMBL" id="TDR12482.1"/>
    </source>
</evidence>
<dbReference type="Pfam" id="PF00106">
    <property type="entry name" value="adh_short"/>
    <property type="match status" value="1"/>
</dbReference>
<dbReference type="PANTHER" id="PTHR42901:SF1">
    <property type="entry name" value="ALCOHOL DEHYDROGENASE"/>
    <property type="match status" value="1"/>
</dbReference>
<evidence type="ECO:0000256" key="5">
    <source>
        <dbReference type="ARBA" id="ARBA00063095"/>
    </source>
</evidence>